<dbReference type="PANTHER" id="PTHR36933">
    <property type="entry name" value="SLL0788 PROTEIN"/>
    <property type="match status" value="1"/>
</dbReference>
<keyword evidence="1" id="KW-0732">Signal</keyword>
<dbReference type="RefSeq" id="WP_091592849.1">
    <property type="nucleotide sequence ID" value="NZ_FNEE01000004.1"/>
</dbReference>
<protein>
    <recommendedName>
        <fullName evidence="2">DUF305 domain-containing protein</fullName>
    </recommendedName>
</protein>
<evidence type="ECO:0000313" key="4">
    <source>
        <dbReference type="Proteomes" id="UP000198894"/>
    </source>
</evidence>
<reference evidence="4" key="1">
    <citation type="submission" date="2016-10" db="EMBL/GenBank/DDBJ databases">
        <authorList>
            <person name="Varghese N."/>
            <person name="Submissions S."/>
        </authorList>
    </citation>
    <scope>NUCLEOTIDE SEQUENCE [LARGE SCALE GENOMIC DNA]</scope>
    <source>
        <strain evidence="4">CGMCC 1.11022</strain>
    </source>
</reference>
<gene>
    <name evidence="3" type="ORF">SAMN05428953_104260</name>
</gene>
<dbReference type="EMBL" id="FNEE01000004">
    <property type="protein sequence ID" value="SDJ11817.1"/>
    <property type="molecule type" value="Genomic_DNA"/>
</dbReference>
<feature type="signal peptide" evidence="1">
    <location>
        <begin position="1"/>
        <end position="29"/>
    </location>
</feature>
<organism evidence="3 4">
    <name type="scientific">Mesorhizobium muleiense</name>
    <dbReference type="NCBI Taxonomy" id="1004279"/>
    <lineage>
        <taxon>Bacteria</taxon>
        <taxon>Pseudomonadati</taxon>
        <taxon>Pseudomonadota</taxon>
        <taxon>Alphaproteobacteria</taxon>
        <taxon>Hyphomicrobiales</taxon>
        <taxon>Phyllobacteriaceae</taxon>
        <taxon>Mesorhizobium</taxon>
    </lineage>
</organism>
<proteinExistence type="predicted"/>
<dbReference type="InterPro" id="IPR005183">
    <property type="entry name" value="DUF305_CopM-like"/>
</dbReference>
<keyword evidence="4" id="KW-1185">Reference proteome</keyword>
<evidence type="ECO:0000256" key="1">
    <source>
        <dbReference type="SAM" id="SignalP"/>
    </source>
</evidence>
<name>A0A1G8R4D5_9HYPH</name>
<accession>A0A1G8R4D5</accession>
<dbReference type="InterPro" id="IPR012347">
    <property type="entry name" value="Ferritin-like"/>
</dbReference>
<dbReference type="Gene3D" id="1.20.1260.10">
    <property type="match status" value="1"/>
</dbReference>
<feature type="chain" id="PRO_5011741585" description="DUF305 domain-containing protein" evidence="1">
    <location>
        <begin position="30"/>
        <end position="133"/>
    </location>
</feature>
<feature type="domain" description="DUF305" evidence="2">
    <location>
        <begin position="36"/>
        <end position="127"/>
    </location>
</feature>
<evidence type="ECO:0000259" key="2">
    <source>
        <dbReference type="Pfam" id="PF03713"/>
    </source>
</evidence>
<dbReference type="AlphaFoldDB" id="A0A1G8R4D5"/>
<dbReference type="Pfam" id="PF03713">
    <property type="entry name" value="DUF305"/>
    <property type="match status" value="1"/>
</dbReference>
<sequence length="133" mass="14338">MTLAKKIVLLLMAAGMLLAVFLESIPSQAQETKHDMGAHDMGAMDAQGASTDSYKAAMDKMHSAMTAIEYSGNADVDFARGMIPHHQAAIDMAKVELANGKDPEMRKLAEAVIAAQEAEIKQMQDWLAAHPVK</sequence>
<evidence type="ECO:0000313" key="3">
    <source>
        <dbReference type="EMBL" id="SDJ11817.1"/>
    </source>
</evidence>
<dbReference type="PANTHER" id="PTHR36933:SF1">
    <property type="entry name" value="SLL0788 PROTEIN"/>
    <property type="match status" value="1"/>
</dbReference>
<dbReference type="Proteomes" id="UP000198894">
    <property type="component" value="Unassembled WGS sequence"/>
</dbReference>